<dbReference type="EMBL" id="BQXS01009978">
    <property type="protein sequence ID" value="GKT32372.1"/>
    <property type="molecule type" value="Genomic_DNA"/>
</dbReference>
<dbReference type="Proteomes" id="UP001057375">
    <property type="component" value="Unassembled WGS sequence"/>
</dbReference>
<keyword evidence="5" id="KW-1185">Reference proteome</keyword>
<dbReference type="SUPFAM" id="SSF53335">
    <property type="entry name" value="S-adenosyl-L-methionine-dependent methyltransferases"/>
    <property type="match status" value="1"/>
</dbReference>
<keyword evidence="1" id="KW-0489">Methyltransferase</keyword>
<evidence type="ECO:0000256" key="2">
    <source>
        <dbReference type="ARBA" id="ARBA00022679"/>
    </source>
</evidence>
<sequence>MDSKHHAKISPLGAGTSKKQWNAVIYDKQDSVQMIWANGFLKKLFFPPNLDILDVGCGSGRVTKAIYDRFSPRTLQGIDLDKSMVEHARKLFKGMKSVDFLQGDVQAKDALISISPVDVVFSFSCLHWIPNHVAFLSNIIQKLKPTGGKLVLYCAPKISVSDRIDNARKAVLAKRKDWEAKVLEIEKKPHFCPDMSELRQQLVDVGFIPVYMNIVRPEIVFSSRGEFERWIAGWLPHLPYLGDEGELFIRAIVDEYIKLHPLQDDGLHYIDYMLEVIAEKI</sequence>
<proteinExistence type="predicted"/>
<dbReference type="InterPro" id="IPR029063">
    <property type="entry name" value="SAM-dependent_MTases_sf"/>
</dbReference>
<accession>A0ABQ5KIN2</accession>
<protein>
    <recommendedName>
        <fullName evidence="3">Methyltransferase domain-containing protein</fullName>
    </recommendedName>
</protein>
<reference evidence="4" key="1">
    <citation type="submission" date="2022-03" db="EMBL/GenBank/DDBJ databases">
        <title>Draft genome sequence of Aduncisulcus paluster, a free-living microaerophilic Fornicata.</title>
        <authorList>
            <person name="Yuyama I."/>
            <person name="Kume K."/>
            <person name="Tamura T."/>
            <person name="Inagaki Y."/>
            <person name="Hashimoto T."/>
        </authorList>
    </citation>
    <scope>NUCLEOTIDE SEQUENCE</scope>
    <source>
        <strain evidence="4">NY0171</strain>
    </source>
</reference>
<organism evidence="4 5">
    <name type="scientific">Aduncisulcus paluster</name>
    <dbReference type="NCBI Taxonomy" id="2918883"/>
    <lineage>
        <taxon>Eukaryota</taxon>
        <taxon>Metamonada</taxon>
        <taxon>Carpediemonas-like organisms</taxon>
        <taxon>Aduncisulcus</taxon>
    </lineage>
</organism>
<dbReference type="Gene3D" id="3.40.50.150">
    <property type="entry name" value="Vaccinia Virus protein VP39"/>
    <property type="match status" value="1"/>
</dbReference>
<gene>
    <name evidence="4" type="ORF">ADUPG1_006546</name>
</gene>
<dbReference type="InterPro" id="IPR041698">
    <property type="entry name" value="Methyltransf_25"/>
</dbReference>
<comment type="caution">
    <text evidence="4">The sequence shown here is derived from an EMBL/GenBank/DDBJ whole genome shotgun (WGS) entry which is preliminary data.</text>
</comment>
<evidence type="ECO:0000256" key="1">
    <source>
        <dbReference type="ARBA" id="ARBA00022603"/>
    </source>
</evidence>
<dbReference type="PANTHER" id="PTHR43861">
    <property type="entry name" value="TRANS-ACONITATE 2-METHYLTRANSFERASE-RELATED"/>
    <property type="match status" value="1"/>
</dbReference>
<feature type="domain" description="Methyltransferase" evidence="3">
    <location>
        <begin position="52"/>
        <end position="147"/>
    </location>
</feature>
<dbReference type="PANTHER" id="PTHR43861:SF1">
    <property type="entry name" value="TRANS-ACONITATE 2-METHYLTRANSFERASE"/>
    <property type="match status" value="1"/>
</dbReference>
<dbReference type="Pfam" id="PF13649">
    <property type="entry name" value="Methyltransf_25"/>
    <property type="match status" value="1"/>
</dbReference>
<name>A0ABQ5KIN2_9EUKA</name>
<evidence type="ECO:0000313" key="4">
    <source>
        <dbReference type="EMBL" id="GKT32372.1"/>
    </source>
</evidence>
<dbReference type="CDD" id="cd02440">
    <property type="entry name" value="AdoMet_MTases"/>
    <property type="match status" value="1"/>
</dbReference>
<evidence type="ECO:0000259" key="3">
    <source>
        <dbReference type="Pfam" id="PF13649"/>
    </source>
</evidence>
<evidence type="ECO:0000313" key="5">
    <source>
        <dbReference type="Proteomes" id="UP001057375"/>
    </source>
</evidence>
<keyword evidence="2" id="KW-0808">Transferase</keyword>